<dbReference type="AlphaFoldDB" id="A0A4U8UZG0"/>
<evidence type="ECO:0000256" key="1">
    <source>
        <dbReference type="ARBA" id="ARBA00004141"/>
    </source>
</evidence>
<evidence type="ECO:0000313" key="7">
    <source>
        <dbReference type="Proteomes" id="UP000298663"/>
    </source>
</evidence>
<dbReference type="InterPro" id="IPR018499">
    <property type="entry name" value="Tetraspanin/Peripherin"/>
</dbReference>
<sequence>MELRTRLDDMVIMYRDDPDLQTLIDWMQQDWKCCGINKADDWDMNIYFNASARALKSEEAGGVPFSCCISNDPLQNFACGHRVRLDRERANNAIYTEGCLPKLQQWLDNNILIVCTVTVGIAIIQILSICFAQDLRSDIFAQRARWYPSGC</sequence>
<keyword evidence="7" id="KW-1185">Reference proteome</keyword>
<keyword evidence="3 5" id="KW-1133">Transmembrane helix</keyword>
<dbReference type="EMBL" id="AZBU02000001">
    <property type="protein sequence ID" value="TMS37338.1"/>
    <property type="molecule type" value="Genomic_DNA"/>
</dbReference>
<comment type="caution">
    <text evidence="6">The sequence shown here is derived from an EMBL/GenBank/DDBJ whole genome shotgun (WGS) entry which is preliminary data.</text>
</comment>
<comment type="subcellular location">
    <subcellularLocation>
        <location evidence="1">Membrane</location>
        <topology evidence="1">Multi-pass membrane protein</topology>
    </subcellularLocation>
</comment>
<evidence type="ECO:0000256" key="5">
    <source>
        <dbReference type="SAM" id="Phobius"/>
    </source>
</evidence>
<evidence type="ECO:0008006" key="8">
    <source>
        <dbReference type="Google" id="ProtNLM"/>
    </source>
</evidence>
<protein>
    <recommendedName>
        <fullName evidence="8">Tetraspanin</fullName>
    </recommendedName>
</protein>
<dbReference type="Pfam" id="PF00335">
    <property type="entry name" value="Tetraspanin"/>
    <property type="match status" value="1"/>
</dbReference>
<evidence type="ECO:0000256" key="3">
    <source>
        <dbReference type="ARBA" id="ARBA00022989"/>
    </source>
</evidence>
<dbReference type="OrthoDB" id="2014092at2759"/>
<dbReference type="STRING" id="34508.A0A4U8UZG0"/>
<keyword evidence="4 5" id="KW-0472">Membrane</keyword>
<evidence type="ECO:0000313" key="6">
    <source>
        <dbReference type="EMBL" id="TMS37338.1"/>
    </source>
</evidence>
<reference evidence="6 7" key="2">
    <citation type="journal article" date="2019" name="G3 (Bethesda)">
        <title>Hybrid Assembly of the Genome of the Entomopathogenic Nematode Steinernema carpocapsae Identifies the X-Chromosome.</title>
        <authorList>
            <person name="Serra L."/>
            <person name="Macchietto M."/>
            <person name="Macias-Munoz A."/>
            <person name="McGill C.J."/>
            <person name="Rodriguez I.M."/>
            <person name="Rodriguez B."/>
            <person name="Murad R."/>
            <person name="Mortazavi A."/>
        </authorList>
    </citation>
    <scope>NUCLEOTIDE SEQUENCE [LARGE SCALE GENOMIC DNA]</scope>
    <source>
        <strain evidence="6 7">ALL</strain>
    </source>
</reference>
<dbReference type="Proteomes" id="UP000298663">
    <property type="component" value="Unassembled WGS sequence"/>
</dbReference>
<dbReference type="InterPro" id="IPR008952">
    <property type="entry name" value="Tetraspanin_EC2_sf"/>
</dbReference>
<dbReference type="PANTHER" id="PTHR19282:SF431">
    <property type="entry name" value="TETRASPANIN 26A, ISOFORM B-RELATED"/>
    <property type="match status" value="1"/>
</dbReference>
<feature type="transmembrane region" description="Helical" evidence="5">
    <location>
        <begin position="111"/>
        <end position="132"/>
    </location>
</feature>
<gene>
    <name evidence="6" type="ORF">L596_004291</name>
</gene>
<evidence type="ECO:0000256" key="2">
    <source>
        <dbReference type="ARBA" id="ARBA00022692"/>
    </source>
</evidence>
<reference evidence="6 7" key="1">
    <citation type="journal article" date="2015" name="Genome Biol.">
        <title>Comparative genomics of Steinernema reveals deeply conserved gene regulatory networks.</title>
        <authorList>
            <person name="Dillman A.R."/>
            <person name="Macchietto M."/>
            <person name="Porter C.F."/>
            <person name="Rogers A."/>
            <person name="Williams B."/>
            <person name="Antoshechkin I."/>
            <person name="Lee M.M."/>
            <person name="Goodwin Z."/>
            <person name="Lu X."/>
            <person name="Lewis E.E."/>
            <person name="Goodrich-Blair H."/>
            <person name="Stock S.P."/>
            <person name="Adams B.J."/>
            <person name="Sternberg P.W."/>
            <person name="Mortazavi A."/>
        </authorList>
    </citation>
    <scope>NUCLEOTIDE SEQUENCE [LARGE SCALE GENOMIC DNA]</scope>
    <source>
        <strain evidence="6 7">ALL</strain>
    </source>
</reference>
<dbReference type="PANTHER" id="PTHR19282">
    <property type="entry name" value="TETRASPANIN"/>
    <property type="match status" value="1"/>
</dbReference>
<keyword evidence="2 5" id="KW-0812">Transmembrane</keyword>
<organism evidence="6 7">
    <name type="scientific">Steinernema carpocapsae</name>
    <name type="common">Entomopathogenic nematode</name>
    <dbReference type="NCBI Taxonomy" id="34508"/>
    <lineage>
        <taxon>Eukaryota</taxon>
        <taxon>Metazoa</taxon>
        <taxon>Ecdysozoa</taxon>
        <taxon>Nematoda</taxon>
        <taxon>Chromadorea</taxon>
        <taxon>Rhabditida</taxon>
        <taxon>Tylenchina</taxon>
        <taxon>Panagrolaimomorpha</taxon>
        <taxon>Strongyloidoidea</taxon>
        <taxon>Steinernematidae</taxon>
        <taxon>Steinernema</taxon>
    </lineage>
</organism>
<evidence type="ECO:0000256" key="4">
    <source>
        <dbReference type="ARBA" id="ARBA00023136"/>
    </source>
</evidence>
<proteinExistence type="predicted"/>
<name>A0A4U8UZG0_STECR</name>
<dbReference type="GO" id="GO:0005886">
    <property type="term" value="C:plasma membrane"/>
    <property type="evidence" value="ECO:0007669"/>
    <property type="project" value="TreeGrafter"/>
</dbReference>
<dbReference type="SUPFAM" id="SSF48652">
    <property type="entry name" value="Tetraspanin"/>
    <property type="match status" value="1"/>
</dbReference>
<dbReference type="Gene3D" id="1.10.1450.10">
    <property type="entry name" value="Tetraspanin"/>
    <property type="match status" value="1"/>
</dbReference>
<accession>A0A4U8UZG0</accession>